<evidence type="ECO:0000256" key="3">
    <source>
        <dbReference type="ARBA" id="ARBA00022553"/>
    </source>
</evidence>
<keyword evidence="11" id="KW-1185">Reference proteome</keyword>
<evidence type="ECO:0000256" key="2">
    <source>
        <dbReference type="ARBA" id="ARBA00012438"/>
    </source>
</evidence>
<evidence type="ECO:0000256" key="4">
    <source>
        <dbReference type="ARBA" id="ARBA00022679"/>
    </source>
</evidence>
<evidence type="ECO:0000313" key="10">
    <source>
        <dbReference type="EMBL" id="SHM35050.1"/>
    </source>
</evidence>
<dbReference type="FunFam" id="3.30.565.10:FF:000006">
    <property type="entry name" value="Sensor histidine kinase WalK"/>
    <property type="match status" value="1"/>
</dbReference>
<dbReference type="AlphaFoldDB" id="A0A1M7I2W2"/>
<dbReference type="Pfam" id="PF00512">
    <property type="entry name" value="HisKA"/>
    <property type="match status" value="1"/>
</dbReference>
<feature type="domain" description="Histidine kinase" evidence="7">
    <location>
        <begin position="579"/>
        <end position="794"/>
    </location>
</feature>
<dbReference type="Gene3D" id="3.30.450.40">
    <property type="match status" value="1"/>
</dbReference>
<evidence type="ECO:0000313" key="11">
    <source>
        <dbReference type="Proteomes" id="UP000184513"/>
    </source>
</evidence>
<dbReference type="SMART" id="SM00091">
    <property type="entry name" value="PAS"/>
    <property type="match status" value="3"/>
</dbReference>
<evidence type="ECO:0000259" key="9">
    <source>
        <dbReference type="PROSITE" id="PS50113"/>
    </source>
</evidence>
<dbReference type="PROSITE" id="PS50113">
    <property type="entry name" value="PAC"/>
    <property type="match status" value="1"/>
</dbReference>
<dbReference type="InterPro" id="IPR005467">
    <property type="entry name" value="His_kinase_dom"/>
</dbReference>
<dbReference type="NCBIfam" id="TIGR00229">
    <property type="entry name" value="sensory_box"/>
    <property type="match status" value="3"/>
</dbReference>
<dbReference type="InterPro" id="IPR029016">
    <property type="entry name" value="GAF-like_dom_sf"/>
</dbReference>
<dbReference type="InterPro" id="IPR003661">
    <property type="entry name" value="HisK_dim/P_dom"/>
</dbReference>
<evidence type="ECO:0000259" key="7">
    <source>
        <dbReference type="PROSITE" id="PS50109"/>
    </source>
</evidence>
<feature type="coiled-coil region" evidence="6">
    <location>
        <begin position="552"/>
        <end position="579"/>
    </location>
</feature>
<dbReference type="SUPFAM" id="SSF55781">
    <property type="entry name" value="GAF domain-like"/>
    <property type="match status" value="1"/>
</dbReference>
<dbReference type="SUPFAM" id="SSF55874">
    <property type="entry name" value="ATPase domain of HSP90 chaperone/DNA topoisomerase II/histidine kinase"/>
    <property type="match status" value="1"/>
</dbReference>
<evidence type="ECO:0000259" key="8">
    <source>
        <dbReference type="PROSITE" id="PS50112"/>
    </source>
</evidence>
<dbReference type="CDD" id="cd00082">
    <property type="entry name" value="HisKA"/>
    <property type="match status" value="1"/>
</dbReference>
<reference evidence="10 11" key="1">
    <citation type="submission" date="2016-11" db="EMBL/GenBank/DDBJ databases">
        <authorList>
            <person name="Jaros S."/>
            <person name="Januszkiewicz K."/>
            <person name="Wedrychowicz H."/>
        </authorList>
    </citation>
    <scope>NUCLEOTIDE SEQUENCE [LARGE SCALE GENOMIC DNA]</scope>
    <source>
        <strain evidence="10 11">CGMCC 1.6102</strain>
    </source>
</reference>
<dbReference type="InterPro" id="IPR000700">
    <property type="entry name" value="PAS-assoc_C"/>
</dbReference>
<evidence type="ECO:0000256" key="1">
    <source>
        <dbReference type="ARBA" id="ARBA00000085"/>
    </source>
</evidence>
<gene>
    <name evidence="10" type="ORF">SAMN04488057_101165</name>
</gene>
<dbReference type="Pfam" id="PF00989">
    <property type="entry name" value="PAS"/>
    <property type="match status" value="1"/>
</dbReference>
<proteinExistence type="predicted"/>
<dbReference type="InterPro" id="IPR013767">
    <property type="entry name" value="PAS_fold"/>
</dbReference>
<evidence type="ECO:0000256" key="5">
    <source>
        <dbReference type="ARBA" id="ARBA00022777"/>
    </source>
</evidence>
<dbReference type="Proteomes" id="UP000184513">
    <property type="component" value="Unassembled WGS sequence"/>
</dbReference>
<protein>
    <recommendedName>
        <fullName evidence="2">histidine kinase</fullName>
        <ecNumber evidence="2">2.7.13.3</ecNumber>
    </recommendedName>
</protein>
<comment type="catalytic activity">
    <reaction evidence="1">
        <text>ATP + protein L-histidine = ADP + protein N-phospho-L-histidine.</text>
        <dbReference type="EC" id="2.7.13.3"/>
    </reaction>
</comment>
<dbReference type="Pfam" id="PF02518">
    <property type="entry name" value="HATPase_c"/>
    <property type="match status" value="1"/>
</dbReference>
<dbReference type="Gene3D" id="3.30.565.10">
    <property type="entry name" value="Histidine kinase-like ATPase, C-terminal domain"/>
    <property type="match status" value="1"/>
</dbReference>
<feature type="domain" description="PAC" evidence="9">
    <location>
        <begin position="509"/>
        <end position="561"/>
    </location>
</feature>
<accession>A0A1M7I2W2</accession>
<dbReference type="SMART" id="SM00388">
    <property type="entry name" value="HisKA"/>
    <property type="match status" value="1"/>
</dbReference>
<dbReference type="GO" id="GO:0006355">
    <property type="term" value="P:regulation of DNA-templated transcription"/>
    <property type="evidence" value="ECO:0007669"/>
    <property type="project" value="InterPro"/>
</dbReference>
<dbReference type="SMART" id="SM00387">
    <property type="entry name" value="HATPase_c"/>
    <property type="match status" value="1"/>
</dbReference>
<dbReference type="InterPro" id="IPR035965">
    <property type="entry name" value="PAS-like_dom_sf"/>
</dbReference>
<dbReference type="OrthoDB" id="905895at2"/>
<dbReference type="InterPro" id="IPR004358">
    <property type="entry name" value="Sig_transdc_His_kin-like_C"/>
</dbReference>
<dbReference type="SUPFAM" id="SSF47384">
    <property type="entry name" value="Homodimeric domain of signal transducing histidine kinase"/>
    <property type="match status" value="1"/>
</dbReference>
<dbReference type="GO" id="GO:0000155">
    <property type="term" value="F:phosphorelay sensor kinase activity"/>
    <property type="evidence" value="ECO:0007669"/>
    <property type="project" value="InterPro"/>
</dbReference>
<keyword evidence="5" id="KW-0418">Kinase</keyword>
<dbReference type="CDD" id="cd00130">
    <property type="entry name" value="PAS"/>
    <property type="match status" value="2"/>
</dbReference>
<dbReference type="Pfam" id="PF13426">
    <property type="entry name" value="PAS_9"/>
    <property type="match status" value="1"/>
</dbReference>
<dbReference type="InterPro" id="IPR036890">
    <property type="entry name" value="HATPase_C_sf"/>
</dbReference>
<dbReference type="InterPro" id="IPR052162">
    <property type="entry name" value="Sensor_kinase/Photoreceptor"/>
</dbReference>
<dbReference type="EMBL" id="FRCY01000001">
    <property type="protein sequence ID" value="SHM35050.1"/>
    <property type="molecule type" value="Genomic_DNA"/>
</dbReference>
<dbReference type="PANTHER" id="PTHR43304">
    <property type="entry name" value="PHYTOCHROME-LIKE PROTEIN CPH1"/>
    <property type="match status" value="1"/>
</dbReference>
<name>A0A1M7I2W2_9BACT</name>
<dbReference type="InterPro" id="IPR036097">
    <property type="entry name" value="HisK_dim/P_sf"/>
</dbReference>
<sequence>MKNISDAEEEKRVSILDSYDLIGTSPEPELDTITELAARVSGAEVASLSFFGSREMFYKSVFGTDLQDFEYSSPPRLLLSKKPDKPTVIPDLRSLNGGAHQVQIPENTAYRFFTGFPVVSPDGLHMGALAVFDAQPHRLSSEQLRSLSLLAKQVTSLLEGRKKQKVIQQSYRLQREMEQKSAREKLNNEALINTTSDDIWSIDQNYRFITFNEAFSKKIKALIGAEIRPGMPALFPGSIPDDLHRQFKNFFDRALSGEAFVEEYCRPDKLVSGMVIWIELNAHPIVVEGKITGAAFFAKTVTERKTAELKLRESEANYRMLFDNSPLPKILVDIDSLEILEINRSALEKFGYRKEELLGSKWGMLMQEEEIGFFYDAIQRLKGSKKESKLSHIVQKKQNGELILGDLMVHELVYEGRDSILAVLNDRTEELKSLSVKSEMANIMENSLNEIYIFDTQNLHFSYANRGALRNMGYTLEELKRLTPYAIKPEFDERRFRSFLTPLLLDEREKLTFVTVHQRKNGTRYPVEVHLQKMRYEGRSAFVAIIIDITAAKEAEAKLQELNTLLEKSNRELEQFASITAHDLQEPLRMVSAFTSLLERKYGSQLDEKGRQYIHFAVDGSVRMQRMIQDILEYSRAGMGKKKMESFQSAAVLRDVLDDLQKRIEQSDASVELPAQDVELFGHANDIYRLFLNLINNALKFVPQERRPRVQVKLRQDARYFHFTVEDNGIGIKPENLHLLFNPFKRLHSKKTYEGTGLGLATCKKIVNQFGGDIWVTSQPGEGSQFHFTLPKNPIS</sequence>
<dbReference type="STRING" id="388280.SAMN04488057_101165"/>
<dbReference type="PANTHER" id="PTHR43304:SF1">
    <property type="entry name" value="PAC DOMAIN-CONTAINING PROTEIN"/>
    <property type="match status" value="1"/>
</dbReference>
<dbReference type="SUPFAM" id="SSF55785">
    <property type="entry name" value="PYP-like sensor domain (PAS domain)"/>
    <property type="match status" value="3"/>
</dbReference>
<keyword evidence="3" id="KW-0597">Phosphoprotein</keyword>
<dbReference type="EC" id="2.7.13.3" evidence="2"/>
<dbReference type="PROSITE" id="PS50109">
    <property type="entry name" value="HIS_KIN"/>
    <property type="match status" value="1"/>
</dbReference>
<dbReference type="RefSeq" id="WP_073090253.1">
    <property type="nucleotide sequence ID" value="NZ_FRCY01000001.1"/>
</dbReference>
<keyword evidence="6" id="KW-0175">Coiled coil</keyword>
<keyword evidence="4" id="KW-0808">Transferase</keyword>
<dbReference type="Gene3D" id="1.10.287.130">
    <property type="match status" value="1"/>
</dbReference>
<dbReference type="PRINTS" id="PR00344">
    <property type="entry name" value="BCTRLSENSOR"/>
</dbReference>
<dbReference type="InterPro" id="IPR000014">
    <property type="entry name" value="PAS"/>
</dbReference>
<organism evidence="10 11">
    <name type="scientific">Cyclobacterium lianum</name>
    <dbReference type="NCBI Taxonomy" id="388280"/>
    <lineage>
        <taxon>Bacteria</taxon>
        <taxon>Pseudomonadati</taxon>
        <taxon>Bacteroidota</taxon>
        <taxon>Cytophagia</taxon>
        <taxon>Cytophagales</taxon>
        <taxon>Cyclobacteriaceae</taxon>
        <taxon>Cyclobacterium</taxon>
    </lineage>
</organism>
<feature type="domain" description="PAS" evidence="8">
    <location>
        <begin position="314"/>
        <end position="359"/>
    </location>
</feature>
<dbReference type="InterPro" id="IPR003594">
    <property type="entry name" value="HATPase_dom"/>
</dbReference>
<dbReference type="PROSITE" id="PS50112">
    <property type="entry name" value="PAS"/>
    <property type="match status" value="2"/>
</dbReference>
<dbReference type="Gene3D" id="3.30.450.20">
    <property type="entry name" value="PAS domain"/>
    <property type="match status" value="3"/>
</dbReference>
<feature type="domain" description="PAS" evidence="8">
    <location>
        <begin position="436"/>
        <end position="479"/>
    </location>
</feature>
<evidence type="ECO:0000256" key="6">
    <source>
        <dbReference type="SAM" id="Coils"/>
    </source>
</evidence>